<dbReference type="AlphaFoldDB" id="A0A8J7BW19"/>
<comment type="caution">
    <text evidence="1">The sequence shown here is derived from an EMBL/GenBank/DDBJ whole genome shotgun (WGS) entry which is preliminary data.</text>
</comment>
<organism evidence="1 2">
    <name type="scientific">Iningainema tapete BLCC-T55</name>
    <dbReference type="NCBI Taxonomy" id="2748662"/>
    <lineage>
        <taxon>Bacteria</taxon>
        <taxon>Bacillati</taxon>
        <taxon>Cyanobacteriota</taxon>
        <taxon>Cyanophyceae</taxon>
        <taxon>Nostocales</taxon>
        <taxon>Scytonemataceae</taxon>
        <taxon>Iningainema tapete</taxon>
    </lineage>
</organism>
<dbReference type="RefSeq" id="WP_190825272.1">
    <property type="nucleotide sequence ID" value="NZ_CAWPPI010000011.1"/>
</dbReference>
<evidence type="ECO:0000313" key="1">
    <source>
        <dbReference type="EMBL" id="MBD2770972.1"/>
    </source>
</evidence>
<dbReference type="EMBL" id="JACXAE010000011">
    <property type="protein sequence ID" value="MBD2770972.1"/>
    <property type="molecule type" value="Genomic_DNA"/>
</dbReference>
<sequence>MIIIYDSYQIEVEESEIFPDTWNATVSLEKDPKFYFWDCSVSQEPFGKCILKAMEECDINSESYG</sequence>
<reference evidence="1" key="1">
    <citation type="submission" date="2020-09" db="EMBL/GenBank/DDBJ databases">
        <title>Iningainema tapete sp. nov. (Scytonemataceae, Cyanobacteria) from greenhouses in central Florida (USA) produces two types of nodularin with biosynthetic potential for microcystin-LR and anabaenopeptins.</title>
        <authorList>
            <person name="Berthold D.E."/>
            <person name="Lefler F.W."/>
            <person name="Huang I.-S."/>
            <person name="Abdulla H."/>
            <person name="Zimba P.V."/>
            <person name="Laughinghouse H.D. IV."/>
        </authorList>
    </citation>
    <scope>NUCLEOTIDE SEQUENCE</scope>
    <source>
        <strain evidence="1">BLCCT55</strain>
    </source>
</reference>
<keyword evidence="2" id="KW-1185">Reference proteome</keyword>
<gene>
    <name evidence="1" type="ORF">ICL16_02240</name>
</gene>
<dbReference type="Proteomes" id="UP000629098">
    <property type="component" value="Unassembled WGS sequence"/>
</dbReference>
<name>A0A8J7BW19_9CYAN</name>
<protein>
    <submittedName>
        <fullName evidence="1">Uncharacterized protein</fullName>
    </submittedName>
</protein>
<evidence type="ECO:0000313" key="2">
    <source>
        <dbReference type="Proteomes" id="UP000629098"/>
    </source>
</evidence>
<proteinExistence type="predicted"/>
<accession>A0A8J7BW19</accession>